<dbReference type="SUPFAM" id="SSF56219">
    <property type="entry name" value="DNase I-like"/>
    <property type="match status" value="1"/>
</dbReference>
<dbReference type="GO" id="GO:0008311">
    <property type="term" value="F:double-stranded DNA 3'-5' DNA exonuclease activity"/>
    <property type="evidence" value="ECO:0007669"/>
    <property type="project" value="TreeGrafter"/>
</dbReference>
<evidence type="ECO:0000256" key="3">
    <source>
        <dbReference type="ARBA" id="ARBA00013541"/>
    </source>
</evidence>
<feature type="region of interest" description="Disordered" evidence="14">
    <location>
        <begin position="461"/>
        <end position="498"/>
    </location>
</feature>
<dbReference type="InterPro" id="IPR010666">
    <property type="entry name" value="Znf_GRF"/>
</dbReference>
<sequence>MGFRITTWNVNGIRNPFSYQPWSQNRAYDAMFSILESDIVVLQECKIQRKDLTDEMVLVPGWDAYFSLPLHKKGYAGVAIYTRTSRCAPLHAEEGLTGVLPSPAGPPYHALPNAIGGYPTASQLCCLADAGLDAAALDAEGRCVLLQFPGFVLMGVYAPAQRDAARAGFREAFFAVLDTRVRNLRALGHEVVLVGDLNVSRDVRDSCGVVEALRREGVGVTEFMAAAVRRGFNQMVFNGRVDGPRDVGREQPVLWDECRERWAERDGMYTCWDTRRNTRPANNGSRIDYVLCSSGVHAWVVAADIQPGLMGSDHCPVFLELGARVQCNGVERRIEELVNPAGRVDARTGEIKTWTLKDACGLSARLMPEFARRRNIRDMFLRGSKKTGIGKGDAQPTGVGAHEAPQTDEKGAGKSGSAAAPAVKRPAASAAFAAPAAKKARASPKKTGVLDARQNTLRGFLKPRASGVGPSTSSPREETTETRAITEASTRAKESTDANPAVTIDNERVFDPIQAKESWTGLLGKRRVPLCEHDEPCMSLRTKKPGVNLGRSFFMCARPLGPSGEKEKGTEWRCATFIWSADWGRQQN</sequence>
<comment type="similarity">
    <text evidence="2">Belongs to the DNA repair enzymes AP/ExoA family.</text>
</comment>
<keyword evidence="7" id="KW-0862">Zinc</keyword>
<evidence type="ECO:0000256" key="14">
    <source>
        <dbReference type="SAM" id="MobiDB-lite"/>
    </source>
</evidence>
<feature type="active site" evidence="10">
    <location>
        <position position="157"/>
    </location>
</feature>
<keyword evidence="11" id="KW-0464">Manganese</keyword>
<dbReference type="AlphaFoldDB" id="A0A288R425"/>
<evidence type="ECO:0000256" key="12">
    <source>
        <dbReference type="PIRSR" id="PIRSR604808-3"/>
    </source>
</evidence>
<feature type="binding site" evidence="11">
    <location>
        <position position="9"/>
    </location>
    <ligand>
        <name>Mg(2+)</name>
        <dbReference type="ChEBI" id="CHEBI:18420"/>
        <label>1</label>
    </ligand>
</feature>
<feature type="active site" description="Proton acceptor" evidence="10">
    <location>
        <position position="314"/>
    </location>
</feature>
<dbReference type="Gene3D" id="3.60.10.10">
    <property type="entry name" value="Endonuclease/exonuclease/phosphatase"/>
    <property type="match status" value="1"/>
</dbReference>
<comment type="cofactor">
    <cofactor evidence="11">
        <name>Mg(2+)</name>
        <dbReference type="ChEBI" id="CHEBI:18420"/>
    </cofactor>
    <cofactor evidence="11">
        <name>Mn(2+)</name>
        <dbReference type="ChEBI" id="CHEBI:29035"/>
    </cofactor>
    <text evidence="11">Probably binds two magnesium or manganese ions per subunit.</text>
</comment>
<feature type="region of interest" description="Disordered" evidence="14">
    <location>
        <begin position="382"/>
        <end position="422"/>
    </location>
</feature>
<dbReference type="InterPro" id="IPR036691">
    <property type="entry name" value="Endo/exonu/phosph_ase_sf"/>
</dbReference>
<evidence type="ECO:0000256" key="1">
    <source>
        <dbReference type="ARBA" id="ARBA00001936"/>
    </source>
</evidence>
<evidence type="ECO:0000256" key="6">
    <source>
        <dbReference type="ARBA" id="ARBA00022801"/>
    </source>
</evidence>
<dbReference type="GO" id="GO:0008081">
    <property type="term" value="F:phosphoric diester hydrolase activity"/>
    <property type="evidence" value="ECO:0007669"/>
    <property type="project" value="TreeGrafter"/>
</dbReference>
<evidence type="ECO:0000256" key="10">
    <source>
        <dbReference type="PIRSR" id="PIRSR604808-1"/>
    </source>
</evidence>
<dbReference type="EMBL" id="KX989056">
    <property type="protein sequence ID" value="APD26247.1"/>
    <property type="molecule type" value="Genomic_DNA"/>
</dbReference>
<feature type="domain" description="GRF-type" evidence="15">
    <location>
        <begin position="531"/>
        <end position="583"/>
    </location>
</feature>
<evidence type="ECO:0000313" key="16">
    <source>
        <dbReference type="EMBL" id="APD26247.1"/>
    </source>
</evidence>
<dbReference type="GO" id="GO:0005634">
    <property type="term" value="C:nucleus"/>
    <property type="evidence" value="ECO:0007669"/>
    <property type="project" value="TreeGrafter"/>
</dbReference>
<dbReference type="FunFam" id="3.60.10.10:FF:000079">
    <property type="entry name" value="DNA-(apurinic or apyrimidinic site) lyase"/>
    <property type="match status" value="1"/>
</dbReference>
<dbReference type="InterPro" id="IPR020848">
    <property type="entry name" value="AP_endonuclease_F1_CS"/>
</dbReference>
<evidence type="ECO:0000256" key="8">
    <source>
        <dbReference type="ARBA" id="ARBA00022842"/>
    </source>
</evidence>
<feature type="site" description="Important for catalytic activity" evidence="12">
    <location>
        <position position="288"/>
    </location>
</feature>
<evidence type="ECO:0000256" key="5">
    <source>
        <dbReference type="ARBA" id="ARBA00022771"/>
    </source>
</evidence>
<accession>A0A288R425</accession>
<dbReference type="GO" id="GO:0006284">
    <property type="term" value="P:base-excision repair"/>
    <property type="evidence" value="ECO:0007669"/>
    <property type="project" value="TreeGrafter"/>
</dbReference>
<dbReference type="Pfam" id="PF03372">
    <property type="entry name" value="Exo_endo_phos"/>
    <property type="match status" value="1"/>
</dbReference>
<dbReference type="GO" id="GO:0003906">
    <property type="term" value="F:DNA-(apurinic or apyrimidinic site) endonuclease activity"/>
    <property type="evidence" value="ECO:0007669"/>
    <property type="project" value="TreeGrafter"/>
</dbReference>
<feature type="binding site" evidence="11">
    <location>
        <position position="196"/>
    </location>
    <ligand>
        <name>Mg(2+)</name>
        <dbReference type="ChEBI" id="CHEBI:18420"/>
        <label>1</label>
    </ligand>
</feature>
<dbReference type="GO" id="GO:0003677">
    <property type="term" value="F:DNA binding"/>
    <property type="evidence" value="ECO:0007669"/>
    <property type="project" value="InterPro"/>
</dbReference>
<feature type="active site" description="Proton donor/acceptor" evidence="10">
    <location>
        <position position="196"/>
    </location>
</feature>
<keyword evidence="4 11" id="KW-0479">Metal-binding</keyword>
<dbReference type="PANTHER" id="PTHR22748">
    <property type="entry name" value="AP ENDONUCLEASE"/>
    <property type="match status" value="1"/>
</dbReference>
<keyword evidence="16" id="KW-0456">Lyase</keyword>
<dbReference type="GO" id="GO:0008270">
    <property type="term" value="F:zinc ion binding"/>
    <property type="evidence" value="ECO:0007669"/>
    <property type="project" value="UniProtKB-KW"/>
</dbReference>
<dbReference type="PROSITE" id="PS51435">
    <property type="entry name" value="AP_NUCLEASE_F1_4"/>
    <property type="match status" value="1"/>
</dbReference>
<feature type="site" description="Transition state stabilizer" evidence="12">
    <location>
        <position position="198"/>
    </location>
</feature>
<feature type="binding site" evidence="11">
    <location>
        <position position="314"/>
    </location>
    <ligand>
        <name>Mg(2+)</name>
        <dbReference type="ChEBI" id="CHEBI:18420"/>
        <label>1</label>
    </ligand>
</feature>
<feature type="site" description="Interaction with DNA substrate" evidence="12">
    <location>
        <position position="314"/>
    </location>
</feature>
<protein>
    <recommendedName>
        <fullName evidence="3">DNA-(apurinic or apyrimidinic site) endonuclease 2</fullName>
    </recommendedName>
</protein>
<keyword evidence="8 11" id="KW-0460">Magnesium</keyword>
<evidence type="ECO:0000256" key="2">
    <source>
        <dbReference type="ARBA" id="ARBA00007092"/>
    </source>
</evidence>
<dbReference type="PROSITE" id="PS00728">
    <property type="entry name" value="AP_NUCLEASE_F1_3"/>
    <property type="match status" value="1"/>
</dbReference>
<feature type="binding site" evidence="11">
    <location>
        <position position="313"/>
    </location>
    <ligand>
        <name>Mg(2+)</name>
        <dbReference type="ChEBI" id="CHEBI:18420"/>
        <label>1</label>
    </ligand>
</feature>
<evidence type="ECO:0000256" key="13">
    <source>
        <dbReference type="PROSITE-ProRule" id="PRU01343"/>
    </source>
</evidence>
<evidence type="ECO:0000256" key="11">
    <source>
        <dbReference type="PIRSR" id="PIRSR604808-2"/>
    </source>
</evidence>
<evidence type="ECO:0000259" key="15">
    <source>
        <dbReference type="PROSITE" id="PS51999"/>
    </source>
</evidence>
<keyword evidence="9" id="KW-0539">Nucleus</keyword>
<gene>
    <name evidence="16" type="primary">APN2</name>
</gene>
<reference evidence="16" key="1">
    <citation type="journal article" date="2018" name="Fungal Genet. Biol.">
        <title>Unexpected placement of the MAT1-1-2 gene in the MAT1-2 idiomorph of Thielaviopsis.</title>
        <authorList>
            <person name="Wilken P.M."/>
            <person name="Steenkamp E.T."/>
            <person name="van der Nest M.A."/>
            <person name="Wingfield M.J."/>
            <person name="de Beer Z.W."/>
            <person name="Wingfield B.D."/>
        </authorList>
    </citation>
    <scope>NUCLEOTIDE SEQUENCE</scope>
    <source>
        <strain evidence="16">CMW 1032</strain>
    </source>
</reference>
<dbReference type="GO" id="GO:0016829">
    <property type="term" value="F:lyase activity"/>
    <property type="evidence" value="ECO:0007669"/>
    <property type="project" value="UniProtKB-KW"/>
</dbReference>
<organism evidence="16">
    <name type="scientific">Thielaviopsis punctulata</name>
    <dbReference type="NCBI Taxonomy" id="72032"/>
    <lineage>
        <taxon>Eukaryota</taxon>
        <taxon>Fungi</taxon>
        <taxon>Dikarya</taxon>
        <taxon>Ascomycota</taxon>
        <taxon>Pezizomycotina</taxon>
        <taxon>Sordariomycetes</taxon>
        <taxon>Hypocreomycetidae</taxon>
        <taxon>Microascales</taxon>
        <taxon>Ceratocystidaceae</taxon>
        <taxon>Thielaviopsis</taxon>
    </lineage>
</organism>
<feature type="binding site" evidence="11">
    <location>
        <position position="198"/>
    </location>
    <ligand>
        <name>Mg(2+)</name>
        <dbReference type="ChEBI" id="CHEBI:18420"/>
        <label>1</label>
    </ligand>
</feature>
<evidence type="ECO:0000256" key="4">
    <source>
        <dbReference type="ARBA" id="ARBA00022723"/>
    </source>
</evidence>
<dbReference type="PANTHER" id="PTHR22748:SF4">
    <property type="entry name" value="DNA-(APURINIC OR APYRIMIDINIC SITE) ENDONUCLEASE 2"/>
    <property type="match status" value="1"/>
</dbReference>
<feature type="binding site" evidence="11">
    <location>
        <position position="44"/>
    </location>
    <ligand>
        <name>Mg(2+)</name>
        <dbReference type="ChEBI" id="CHEBI:18420"/>
        <label>1</label>
    </ligand>
</feature>
<evidence type="ECO:0000256" key="9">
    <source>
        <dbReference type="ARBA" id="ARBA00023242"/>
    </source>
</evidence>
<dbReference type="InterPro" id="IPR004808">
    <property type="entry name" value="AP_endonuc_1"/>
</dbReference>
<name>A0A288R425_9PEZI</name>
<keyword evidence="6" id="KW-0378">Hydrolase</keyword>
<proteinExistence type="inferred from homology"/>
<evidence type="ECO:0000256" key="7">
    <source>
        <dbReference type="ARBA" id="ARBA00022833"/>
    </source>
</evidence>
<dbReference type="InterPro" id="IPR005135">
    <property type="entry name" value="Endo/exonuclease/phosphatase"/>
</dbReference>
<comment type="cofactor">
    <cofactor evidence="1">
        <name>Mn(2+)</name>
        <dbReference type="ChEBI" id="CHEBI:29035"/>
    </cofactor>
</comment>
<keyword evidence="5 13" id="KW-0863">Zinc-finger</keyword>
<dbReference type="PROSITE" id="PS51999">
    <property type="entry name" value="ZF_GRF"/>
    <property type="match status" value="1"/>
</dbReference>